<sequence length="130" mass="13886">MFWANTPAHGNGRLKPAQKANRATPQLVASAARRGRTAETGRTLSAGAMLRVDLTRAVLGQTELIVIDNTRLSVDLAAASLIQKLRRLTHPMVLISGPLICPDLADGCITVADKTGRDVHRLEPAQTQGT</sequence>
<dbReference type="RefSeq" id="WP_159807533.1">
    <property type="nucleotide sequence ID" value="NZ_BLJE01000002.1"/>
</dbReference>
<reference evidence="2 3" key="1">
    <citation type="submission" date="2019-12" db="EMBL/GenBank/DDBJ databases">
        <title>Litoreibacter badius sp. nov., a novel bacteriochlorophyll a-containing bacterium in the genus Litoreibacter.</title>
        <authorList>
            <person name="Kanamuro M."/>
            <person name="Takabe Y."/>
            <person name="Mori K."/>
            <person name="Takaichi S."/>
            <person name="Hanada S."/>
        </authorList>
    </citation>
    <scope>NUCLEOTIDE SEQUENCE [LARGE SCALE GENOMIC DNA]</scope>
    <source>
        <strain evidence="2 3">K6</strain>
    </source>
</reference>
<keyword evidence="3" id="KW-1185">Reference proteome</keyword>
<proteinExistence type="predicted"/>
<dbReference type="InterPro" id="IPR027417">
    <property type="entry name" value="P-loop_NTPase"/>
</dbReference>
<gene>
    <name evidence="2" type="ORF">KIN_25980</name>
</gene>
<protein>
    <submittedName>
        <fullName evidence="2">Uncharacterized protein</fullName>
    </submittedName>
</protein>
<dbReference type="AlphaFoldDB" id="A0A6N6JHC9"/>
<dbReference type="EMBL" id="BLJE01000002">
    <property type="protein sequence ID" value="GFE65524.1"/>
    <property type="molecule type" value="Genomic_DNA"/>
</dbReference>
<dbReference type="SUPFAM" id="SSF52540">
    <property type="entry name" value="P-loop containing nucleoside triphosphate hydrolases"/>
    <property type="match status" value="1"/>
</dbReference>
<name>A0A6N6JHC9_9RHOB</name>
<feature type="region of interest" description="Disordered" evidence="1">
    <location>
        <begin position="1"/>
        <end position="23"/>
    </location>
</feature>
<dbReference type="Proteomes" id="UP000436822">
    <property type="component" value="Unassembled WGS sequence"/>
</dbReference>
<evidence type="ECO:0000313" key="2">
    <source>
        <dbReference type="EMBL" id="GFE65524.1"/>
    </source>
</evidence>
<accession>A0A6N6JHC9</accession>
<evidence type="ECO:0000313" key="3">
    <source>
        <dbReference type="Proteomes" id="UP000436822"/>
    </source>
</evidence>
<organism evidence="2 3">
    <name type="scientific">Litoreibacter roseus</name>
    <dbReference type="NCBI Taxonomy" id="2601869"/>
    <lineage>
        <taxon>Bacteria</taxon>
        <taxon>Pseudomonadati</taxon>
        <taxon>Pseudomonadota</taxon>
        <taxon>Alphaproteobacteria</taxon>
        <taxon>Rhodobacterales</taxon>
        <taxon>Roseobacteraceae</taxon>
        <taxon>Litoreibacter</taxon>
    </lineage>
</organism>
<evidence type="ECO:0000256" key="1">
    <source>
        <dbReference type="SAM" id="MobiDB-lite"/>
    </source>
</evidence>
<comment type="caution">
    <text evidence="2">The sequence shown here is derived from an EMBL/GenBank/DDBJ whole genome shotgun (WGS) entry which is preliminary data.</text>
</comment>